<protein>
    <submittedName>
        <fullName evidence="2">Uncharacterized protein</fullName>
    </submittedName>
</protein>
<proteinExistence type="predicted"/>
<name>A0ABR0CD31_PURLI</name>
<dbReference type="Proteomes" id="UP001287286">
    <property type="component" value="Unassembled WGS sequence"/>
</dbReference>
<comment type="caution">
    <text evidence="2">The sequence shown here is derived from an EMBL/GenBank/DDBJ whole genome shotgun (WGS) entry which is preliminary data.</text>
</comment>
<reference evidence="2 3" key="1">
    <citation type="journal article" date="2024" name="Microbiol. Resour. Announc.">
        <title>Genome annotations for the ascomycete fungi Trichoderma harzianum, Trichoderma aggressivum, and Purpureocillium lilacinum.</title>
        <authorList>
            <person name="Beijen E.P.W."/>
            <person name="Ohm R.A."/>
        </authorList>
    </citation>
    <scope>NUCLEOTIDE SEQUENCE [LARGE SCALE GENOMIC DNA]</scope>
    <source>
        <strain evidence="2 3">CBS 150709</strain>
    </source>
</reference>
<gene>
    <name evidence="2" type="ORF">Purlil1_938</name>
</gene>
<feature type="coiled-coil region" evidence="1">
    <location>
        <begin position="406"/>
        <end position="433"/>
    </location>
</feature>
<dbReference type="EMBL" id="JAWRVI010000003">
    <property type="protein sequence ID" value="KAK4094333.1"/>
    <property type="molecule type" value="Genomic_DNA"/>
</dbReference>
<evidence type="ECO:0000313" key="3">
    <source>
        <dbReference type="Proteomes" id="UP001287286"/>
    </source>
</evidence>
<sequence>MTTATTNAGAMPAGMLVTGGDSQVRLWGALDGQDSLYRFTHELERVGRELASDPALKSKNFAVNKTVQAFRKEPGNHWEMMRLLHAIPRTMVRAIVLGTVAFDDHQRALESYEKPAATSHTDWQGVYVIGLRRIGQGGKFLTAGEADLLIDGLEQYVEAAERAISPPIGPPTLEQHTATQFMMRVDRRVAGSGNWAIVSPRFITSDENVDHVRAMIDSLKSRVAQMAAAGMSAGERMVQSPLYVGCSKNLLVRLANYELSQGFRGVNKKLALTTSTLLELGMPVELVIRVAVRTWKSQHLSMAEHLVVTMASSLVYQGGFNATQAGGNYGSASGGGMARELVLGRTPHVRENAGLTLDEIENCALFEAELDAVLDILDKCEGDMRQAEVEVAAAEPHLKIKAEFLIQSLEGRAAAMESAVKEAQQDCETAQVLARLARLRLHGARASSDEPSDA</sequence>
<evidence type="ECO:0000256" key="1">
    <source>
        <dbReference type="SAM" id="Coils"/>
    </source>
</evidence>
<organism evidence="2 3">
    <name type="scientific">Purpureocillium lilacinum</name>
    <name type="common">Paecilomyces lilacinus</name>
    <dbReference type="NCBI Taxonomy" id="33203"/>
    <lineage>
        <taxon>Eukaryota</taxon>
        <taxon>Fungi</taxon>
        <taxon>Dikarya</taxon>
        <taxon>Ascomycota</taxon>
        <taxon>Pezizomycotina</taxon>
        <taxon>Sordariomycetes</taxon>
        <taxon>Hypocreomycetidae</taxon>
        <taxon>Hypocreales</taxon>
        <taxon>Ophiocordycipitaceae</taxon>
        <taxon>Purpureocillium</taxon>
    </lineage>
</organism>
<keyword evidence="3" id="KW-1185">Reference proteome</keyword>
<keyword evidence="1" id="KW-0175">Coiled coil</keyword>
<evidence type="ECO:0000313" key="2">
    <source>
        <dbReference type="EMBL" id="KAK4094333.1"/>
    </source>
</evidence>
<accession>A0ABR0CD31</accession>